<feature type="compositionally biased region" description="Acidic residues" evidence="1">
    <location>
        <begin position="61"/>
        <end position="73"/>
    </location>
</feature>
<feature type="region of interest" description="Disordered" evidence="1">
    <location>
        <begin position="855"/>
        <end position="937"/>
    </location>
</feature>
<comment type="caution">
    <text evidence="2">The sequence shown here is derived from an EMBL/GenBank/DDBJ whole genome shotgun (WGS) entry which is preliminary data.</text>
</comment>
<feature type="region of interest" description="Disordered" evidence="1">
    <location>
        <begin position="1"/>
        <end position="37"/>
    </location>
</feature>
<feature type="region of interest" description="Disordered" evidence="1">
    <location>
        <begin position="989"/>
        <end position="1121"/>
    </location>
</feature>
<feature type="compositionally biased region" description="Polar residues" evidence="1">
    <location>
        <begin position="741"/>
        <end position="755"/>
    </location>
</feature>
<feature type="compositionally biased region" description="Acidic residues" evidence="1">
    <location>
        <begin position="352"/>
        <end position="373"/>
    </location>
</feature>
<feature type="compositionally biased region" description="Low complexity" evidence="1">
    <location>
        <begin position="1098"/>
        <end position="1109"/>
    </location>
</feature>
<sequence length="1375" mass="150647">MYTSNYSRVQQTRIQQLQQDSPGRMSKFNDSFDQPAEPFECDISAILPGQVSMSILSGTEDFGDDGSLYEDSFDLGPEPGASEDHPYNPSANSGQTKELTPLHPSNTHLPQGYTQEQEPHTSRPSMPTQSSPSHHLNGNSEDWTQLNKQGQLQDHYLDDEPLGDHARLSTIAELSELPSISIPATTTHLPSKTSKTGAGRLLVSRELAMEDLYVEGQEEEEEKEERVRQQLANLKPTDVLGPLHAAHDFKISSITGNSHLWERLQPHEQPPVTKEQQHAPTQTQFDSQNDQMYEEDSEQDQHSEGDSDDMLDQDSEALRREYEAMFGPNGAVDSELSGSVVGLVGYPHEEDLYPQDDSEGEGGEFDEDDDFLPDIEEDEDYEDEDEDDMFMYDMNGGNGMILGNNIPRKPRILAPAPGSKLPVLNPGMSKNVPLALVAPVVNRAPSVAARHSPNTSPTVNSPPTVSSPVQDLGSRLRPPQVSSKQTLSVHGVNNRSLNQMPTPTTPAPGPSKSILSSTSNILDGLHMDFEPVEGLPVEETSGARRARQYAAEIKAEEERQQHAAASVSNLRGPMTPTATNTATISRPSLLRPPTKVASKTLLPEVGGLVDPSAPAGQTQSGIAPPKIRTLTQPAGSVARPATGLPQSQLPGRVSSFSNHSTPRASPTGSQHFISTLTSSPQGTRSNAPSGSPSSRLPAMSTMPGSRLTRPVSLYDVHEKDRELQSMTGTPQQQPVPRMRNGMTSASSSNALNQRRSMYEQPTKDLSISDDEKSPDVEYETQLRRQHGKLGKRLSDSDAGHQQWSQSTASPKSSRRASLEEEEEEEDNQVQQGLLEIEVMKNLVRKREAELAAWKERHNGMSATPTRSTRTRVESQRPLTIHTSNPRRSLERTRENDRLSSTVTSPLSPKSPRSLISPRSADGLSSKRSSIAGLHGISRDDPRRATIEERIANMRKDIDVLRQEMHYDQSGTRGNPSASVGYATSKTPTPTTVAKAGMGNKNATRPPALVKRNSIGGIGSSRNSVPSSPEIKSLPVHPVSVSTTTRRQALGEITNKPGRGTQAIGSGASLTSKKSPPTPQSQKPSRSLSENIGRLSQRATATTTAATAAAMSPPRTDTRGNANLKHHLSLSASSSTKPSASYNAAMQRERYPSLEERYQTGSSGQSFENYDDFGRKSIHEGPVALGYESWTRPGRHPTHPQQQPYNYHQMPNMQQQQHPYDQRFRHRPSLDGAMMAEDGYFYSQQQYPLTPRQQYLHHMHHQALTFSSSSNDEEDASASAGGLNCAAEVRPSDVRFRSSASGPLRAHVTLSNRSRQKMEYEVLKPIGVHVSPPYGTVGPGREQRLEVHLDDQRGAGRVVVEVDRAWLVSFNISFDD</sequence>
<feature type="region of interest" description="Disordered" evidence="1">
    <location>
        <begin position="57"/>
        <end position="142"/>
    </location>
</feature>
<feature type="region of interest" description="Disordered" evidence="1">
    <location>
        <begin position="447"/>
        <end position="517"/>
    </location>
</feature>
<feature type="region of interest" description="Disordered" evidence="1">
    <location>
        <begin position="607"/>
        <end position="830"/>
    </location>
</feature>
<feature type="compositionally biased region" description="Polar residues" evidence="1">
    <location>
        <begin position="724"/>
        <end position="734"/>
    </location>
</feature>
<evidence type="ECO:0000256" key="1">
    <source>
        <dbReference type="SAM" id="MobiDB-lite"/>
    </source>
</evidence>
<keyword evidence="3" id="KW-1185">Reference proteome</keyword>
<feature type="compositionally biased region" description="Polar residues" evidence="1">
    <location>
        <begin position="876"/>
        <end position="886"/>
    </location>
</feature>
<evidence type="ECO:0008006" key="4">
    <source>
        <dbReference type="Google" id="ProtNLM"/>
    </source>
</evidence>
<feature type="compositionally biased region" description="Low complexity" evidence="1">
    <location>
        <begin position="10"/>
        <end position="19"/>
    </location>
</feature>
<feature type="compositionally biased region" description="Polar residues" evidence="1">
    <location>
        <begin position="799"/>
        <end position="811"/>
    </location>
</feature>
<feature type="compositionally biased region" description="Polar residues" evidence="1">
    <location>
        <begin position="576"/>
        <end position="586"/>
    </location>
</feature>
<feature type="compositionally biased region" description="Low complexity" evidence="1">
    <location>
        <begin position="1011"/>
        <end position="1023"/>
    </location>
</feature>
<name>A0A9P6FR67_9FUNG</name>
<feature type="compositionally biased region" description="Polar residues" evidence="1">
    <location>
        <begin position="89"/>
        <end position="142"/>
    </location>
</feature>
<reference evidence="2" key="1">
    <citation type="journal article" date="2020" name="Fungal Divers.">
        <title>Resolving the Mortierellaceae phylogeny through synthesis of multi-gene phylogenetics and phylogenomics.</title>
        <authorList>
            <person name="Vandepol N."/>
            <person name="Liber J."/>
            <person name="Desiro A."/>
            <person name="Na H."/>
            <person name="Kennedy M."/>
            <person name="Barry K."/>
            <person name="Grigoriev I.V."/>
            <person name="Miller A.N."/>
            <person name="O'Donnell K."/>
            <person name="Stajich J.E."/>
            <person name="Bonito G."/>
        </authorList>
    </citation>
    <scope>NUCLEOTIDE SEQUENCE</scope>
    <source>
        <strain evidence="2">KOD1015</strain>
    </source>
</reference>
<feature type="compositionally biased region" description="Low complexity" evidence="1">
    <location>
        <begin position="452"/>
        <end position="469"/>
    </location>
</feature>
<accession>A0A9P6FR67</accession>
<feature type="compositionally biased region" description="Low complexity" evidence="1">
    <location>
        <begin position="1070"/>
        <end position="1084"/>
    </location>
</feature>
<feature type="compositionally biased region" description="Polar residues" evidence="1">
    <location>
        <begin position="644"/>
        <end position="694"/>
    </location>
</feature>
<organism evidence="2 3">
    <name type="scientific">Lunasporangiospora selenospora</name>
    <dbReference type="NCBI Taxonomy" id="979761"/>
    <lineage>
        <taxon>Eukaryota</taxon>
        <taxon>Fungi</taxon>
        <taxon>Fungi incertae sedis</taxon>
        <taxon>Mucoromycota</taxon>
        <taxon>Mortierellomycotina</taxon>
        <taxon>Mortierellomycetes</taxon>
        <taxon>Mortierellales</taxon>
        <taxon>Mortierellaceae</taxon>
        <taxon>Lunasporangiospora</taxon>
    </lineage>
</organism>
<feature type="compositionally biased region" description="Polar residues" evidence="1">
    <location>
        <begin position="480"/>
        <end position="502"/>
    </location>
</feature>
<dbReference type="EMBL" id="JAABOA010002403">
    <property type="protein sequence ID" value="KAF9579914.1"/>
    <property type="molecule type" value="Genomic_DNA"/>
</dbReference>
<proteinExistence type="predicted"/>
<gene>
    <name evidence="2" type="ORF">BGW38_003637</name>
</gene>
<feature type="region of interest" description="Disordered" evidence="1">
    <location>
        <begin position="349"/>
        <end position="373"/>
    </location>
</feature>
<feature type="region of interest" description="Disordered" evidence="1">
    <location>
        <begin position="289"/>
        <end position="310"/>
    </location>
</feature>
<protein>
    <recommendedName>
        <fullName evidence="4">MSP domain-containing protein</fullName>
    </recommendedName>
</protein>
<feature type="compositionally biased region" description="Basic and acidic residues" evidence="1">
    <location>
        <begin position="887"/>
        <end position="897"/>
    </location>
</feature>
<dbReference type="OrthoDB" id="2447027at2759"/>
<feature type="compositionally biased region" description="Polar residues" evidence="1">
    <location>
        <begin position="898"/>
        <end position="907"/>
    </location>
</feature>
<evidence type="ECO:0000313" key="3">
    <source>
        <dbReference type="Proteomes" id="UP000780801"/>
    </source>
</evidence>
<dbReference type="Proteomes" id="UP000780801">
    <property type="component" value="Unassembled WGS sequence"/>
</dbReference>
<feature type="region of interest" description="Disordered" evidence="1">
    <location>
        <begin position="553"/>
        <end position="593"/>
    </location>
</feature>
<evidence type="ECO:0000313" key="2">
    <source>
        <dbReference type="EMBL" id="KAF9579914.1"/>
    </source>
</evidence>